<proteinExistence type="predicted"/>
<accession>A0A5D2IWU1</accession>
<organism evidence="1 2">
    <name type="scientific">Gossypium tomentosum</name>
    <name type="common">Hawaiian cotton</name>
    <name type="synonym">Gossypium sandvicense</name>
    <dbReference type="NCBI Taxonomy" id="34277"/>
    <lineage>
        <taxon>Eukaryota</taxon>
        <taxon>Viridiplantae</taxon>
        <taxon>Streptophyta</taxon>
        <taxon>Embryophyta</taxon>
        <taxon>Tracheophyta</taxon>
        <taxon>Spermatophyta</taxon>
        <taxon>Magnoliopsida</taxon>
        <taxon>eudicotyledons</taxon>
        <taxon>Gunneridae</taxon>
        <taxon>Pentapetalae</taxon>
        <taxon>rosids</taxon>
        <taxon>malvids</taxon>
        <taxon>Malvales</taxon>
        <taxon>Malvaceae</taxon>
        <taxon>Malvoideae</taxon>
        <taxon>Gossypium</taxon>
    </lineage>
</organism>
<evidence type="ECO:0000313" key="1">
    <source>
        <dbReference type="EMBL" id="TYH46376.1"/>
    </source>
</evidence>
<evidence type="ECO:0000313" key="2">
    <source>
        <dbReference type="Proteomes" id="UP000322667"/>
    </source>
</evidence>
<reference evidence="1 2" key="1">
    <citation type="submission" date="2019-07" db="EMBL/GenBank/DDBJ databases">
        <title>WGS assembly of Gossypium tomentosum.</title>
        <authorList>
            <person name="Chen Z.J."/>
            <person name="Sreedasyam A."/>
            <person name="Ando A."/>
            <person name="Song Q."/>
            <person name="De L."/>
            <person name="Hulse-Kemp A."/>
            <person name="Ding M."/>
            <person name="Ye W."/>
            <person name="Kirkbride R."/>
            <person name="Jenkins J."/>
            <person name="Plott C."/>
            <person name="Lovell J."/>
            <person name="Lin Y.-M."/>
            <person name="Vaughn R."/>
            <person name="Liu B."/>
            <person name="Li W."/>
            <person name="Simpson S."/>
            <person name="Scheffler B."/>
            <person name="Saski C."/>
            <person name="Grover C."/>
            <person name="Hu G."/>
            <person name="Conover J."/>
            <person name="Carlson J."/>
            <person name="Shu S."/>
            <person name="Boston L."/>
            <person name="Williams M."/>
            <person name="Peterson D."/>
            <person name="Mcgee K."/>
            <person name="Jones D."/>
            <person name="Wendel J."/>
            <person name="Stelly D."/>
            <person name="Grimwood J."/>
            <person name="Schmutz J."/>
        </authorList>
    </citation>
    <scope>NUCLEOTIDE SEQUENCE [LARGE SCALE GENOMIC DNA]</scope>
    <source>
        <strain evidence="1">7179.01</strain>
    </source>
</reference>
<dbReference type="AlphaFoldDB" id="A0A5D2IWU1"/>
<name>A0A5D2IWU1_GOSTO</name>
<keyword evidence="2" id="KW-1185">Reference proteome</keyword>
<protein>
    <submittedName>
        <fullName evidence="1">Uncharacterized protein</fullName>
    </submittedName>
</protein>
<gene>
    <name evidence="1" type="ORF">ES332_D11G331200v1</name>
</gene>
<dbReference type="Proteomes" id="UP000322667">
    <property type="component" value="Chromosome D11"/>
</dbReference>
<sequence>MLISICLMIFSIRWMLTPNLIYLRYDMPRTYHSCDKV</sequence>
<dbReference type="EMBL" id="CM017633">
    <property type="protein sequence ID" value="TYH46376.1"/>
    <property type="molecule type" value="Genomic_DNA"/>
</dbReference>